<dbReference type="AlphaFoldDB" id="A0A4Y2U606"/>
<sequence>MSSRDSGGLLLNSGLLEGSVLSSKPDSTEDVDLLPSSAHSESERRPVVRRGSPYVFTTVQNGEVHPKIDLVFLQYMNTKCI</sequence>
<feature type="region of interest" description="Disordered" evidence="1">
    <location>
        <begin position="19"/>
        <end position="49"/>
    </location>
</feature>
<evidence type="ECO:0000313" key="2">
    <source>
        <dbReference type="EMBL" id="GBO07060.1"/>
    </source>
</evidence>
<evidence type="ECO:0000313" key="3">
    <source>
        <dbReference type="Proteomes" id="UP000499080"/>
    </source>
</evidence>
<protein>
    <submittedName>
        <fullName evidence="2">Uncharacterized protein</fullName>
    </submittedName>
</protein>
<accession>A0A4Y2U606</accession>
<dbReference type="EMBL" id="BGPR01033200">
    <property type="protein sequence ID" value="GBO07060.1"/>
    <property type="molecule type" value="Genomic_DNA"/>
</dbReference>
<proteinExistence type="predicted"/>
<keyword evidence="3" id="KW-1185">Reference proteome</keyword>
<gene>
    <name evidence="2" type="ORF">AVEN_57362_1</name>
</gene>
<name>A0A4Y2U606_ARAVE</name>
<reference evidence="2 3" key="1">
    <citation type="journal article" date="2019" name="Sci. Rep.">
        <title>Orb-weaving spider Araneus ventricosus genome elucidates the spidroin gene catalogue.</title>
        <authorList>
            <person name="Kono N."/>
            <person name="Nakamura H."/>
            <person name="Ohtoshi R."/>
            <person name="Moran D.A.P."/>
            <person name="Shinohara A."/>
            <person name="Yoshida Y."/>
            <person name="Fujiwara M."/>
            <person name="Mori M."/>
            <person name="Tomita M."/>
            <person name="Arakawa K."/>
        </authorList>
    </citation>
    <scope>NUCLEOTIDE SEQUENCE [LARGE SCALE GENOMIC DNA]</scope>
</reference>
<evidence type="ECO:0000256" key="1">
    <source>
        <dbReference type="SAM" id="MobiDB-lite"/>
    </source>
</evidence>
<comment type="caution">
    <text evidence="2">The sequence shown here is derived from an EMBL/GenBank/DDBJ whole genome shotgun (WGS) entry which is preliminary data.</text>
</comment>
<organism evidence="2 3">
    <name type="scientific">Araneus ventricosus</name>
    <name type="common">Orbweaver spider</name>
    <name type="synonym">Epeira ventricosa</name>
    <dbReference type="NCBI Taxonomy" id="182803"/>
    <lineage>
        <taxon>Eukaryota</taxon>
        <taxon>Metazoa</taxon>
        <taxon>Ecdysozoa</taxon>
        <taxon>Arthropoda</taxon>
        <taxon>Chelicerata</taxon>
        <taxon>Arachnida</taxon>
        <taxon>Araneae</taxon>
        <taxon>Araneomorphae</taxon>
        <taxon>Entelegynae</taxon>
        <taxon>Araneoidea</taxon>
        <taxon>Araneidae</taxon>
        <taxon>Araneus</taxon>
    </lineage>
</organism>
<dbReference type="Proteomes" id="UP000499080">
    <property type="component" value="Unassembled WGS sequence"/>
</dbReference>